<dbReference type="AlphaFoldDB" id="A0A5P6NZ76"/>
<feature type="region of interest" description="Disordered" evidence="1">
    <location>
        <begin position="89"/>
        <end position="114"/>
    </location>
</feature>
<dbReference type="KEGG" id="bbet:F8237_02015"/>
<evidence type="ECO:0000313" key="3">
    <source>
        <dbReference type="Proteomes" id="UP000325641"/>
    </source>
</evidence>
<proteinExistence type="predicted"/>
<reference evidence="3" key="1">
    <citation type="submission" date="2019-10" db="EMBL/GenBank/DDBJ databases">
        <title>Complete Genome Sequence of Bradyrhizobium betae type strain PL7HG1T.</title>
        <authorList>
            <person name="Bromfield E.S.P."/>
            <person name="Cloutier S."/>
        </authorList>
    </citation>
    <scope>NUCLEOTIDE SEQUENCE [LARGE SCALE GENOMIC DNA]</scope>
    <source>
        <strain evidence="3">PL7HG1</strain>
    </source>
</reference>
<evidence type="ECO:0000256" key="1">
    <source>
        <dbReference type="SAM" id="MobiDB-lite"/>
    </source>
</evidence>
<name>A0A5P6NZ76_9BRAD</name>
<accession>A0A5P6NZ76</accession>
<dbReference type="RefSeq" id="WP_151642165.1">
    <property type="nucleotide sequence ID" value="NZ_CP044543.1"/>
</dbReference>
<sequence>MTATSDLRTITHALRHLCLSRWTEENITDHVAVKLPAPIFDRLSTELQQEMPALELQAGGIELRALGHLTFGGIKFERVDGAYWSVSRHEPAPDASGSYAGTGSAFWNKDHEGR</sequence>
<gene>
    <name evidence="2" type="ORF">F8237_02015</name>
</gene>
<dbReference type="Proteomes" id="UP000325641">
    <property type="component" value="Chromosome"/>
</dbReference>
<protein>
    <submittedName>
        <fullName evidence="2">Uncharacterized protein</fullName>
    </submittedName>
</protein>
<organism evidence="2 3">
    <name type="scientific">Bradyrhizobium betae</name>
    <dbReference type="NCBI Taxonomy" id="244734"/>
    <lineage>
        <taxon>Bacteria</taxon>
        <taxon>Pseudomonadati</taxon>
        <taxon>Pseudomonadota</taxon>
        <taxon>Alphaproteobacteria</taxon>
        <taxon>Hyphomicrobiales</taxon>
        <taxon>Nitrobacteraceae</taxon>
        <taxon>Bradyrhizobium</taxon>
    </lineage>
</organism>
<evidence type="ECO:0000313" key="2">
    <source>
        <dbReference type="EMBL" id="QFI71255.1"/>
    </source>
</evidence>
<dbReference type="EMBL" id="CP044543">
    <property type="protein sequence ID" value="QFI71255.1"/>
    <property type="molecule type" value="Genomic_DNA"/>
</dbReference>